<dbReference type="Pfam" id="PF20169">
    <property type="entry name" value="DUF6537"/>
    <property type="match status" value="1"/>
</dbReference>
<organism evidence="5 6">
    <name type="scientific">Limobrevibacterium gyesilva</name>
    <dbReference type="NCBI Taxonomy" id="2991712"/>
    <lineage>
        <taxon>Bacteria</taxon>
        <taxon>Pseudomonadati</taxon>
        <taxon>Pseudomonadota</taxon>
        <taxon>Alphaproteobacteria</taxon>
        <taxon>Acetobacterales</taxon>
        <taxon>Acetobacteraceae</taxon>
        <taxon>Limobrevibacterium</taxon>
    </lineage>
</organism>
<evidence type="ECO:0000259" key="4">
    <source>
        <dbReference type="Pfam" id="PF20169"/>
    </source>
</evidence>
<dbReference type="Pfam" id="PF01558">
    <property type="entry name" value="POR"/>
    <property type="match status" value="1"/>
</dbReference>
<dbReference type="InterPro" id="IPR046667">
    <property type="entry name" value="DUF6537"/>
</dbReference>
<name>A0AA42CF41_9PROT</name>
<dbReference type="PANTHER" id="PTHR43854">
    <property type="entry name" value="INDOLEPYRUVATE OXIDOREDUCTASE SUBUNIT IORB"/>
    <property type="match status" value="1"/>
</dbReference>
<evidence type="ECO:0000313" key="5">
    <source>
        <dbReference type="EMBL" id="MCW3474361.1"/>
    </source>
</evidence>
<dbReference type="AlphaFoldDB" id="A0AA42CF41"/>
<dbReference type="Proteomes" id="UP001165679">
    <property type="component" value="Unassembled WGS sequence"/>
</dbReference>
<evidence type="ECO:0000259" key="3">
    <source>
        <dbReference type="Pfam" id="PF01558"/>
    </source>
</evidence>
<comment type="caution">
    <text evidence="5">The sequence shown here is derived from an EMBL/GenBank/DDBJ whole genome shotgun (WGS) entry which is preliminary data.</text>
</comment>
<evidence type="ECO:0000256" key="1">
    <source>
        <dbReference type="ARBA" id="ARBA00023002"/>
    </source>
</evidence>
<dbReference type="InterPro" id="IPR052198">
    <property type="entry name" value="IorB_Oxidoreductase"/>
</dbReference>
<dbReference type="NCBIfam" id="NF006179">
    <property type="entry name" value="PRK08312.1"/>
    <property type="match status" value="1"/>
</dbReference>
<reference evidence="5" key="2">
    <citation type="submission" date="2022-10" db="EMBL/GenBank/DDBJ databases">
        <authorList>
            <person name="Trinh H.N."/>
        </authorList>
    </citation>
    <scope>NUCLEOTIDE SEQUENCE</scope>
    <source>
        <strain evidence="5">RN2-1</strain>
    </source>
</reference>
<dbReference type="InterPro" id="IPR002869">
    <property type="entry name" value="Pyrv_flavodox_OxRed_cen"/>
</dbReference>
<dbReference type="PANTHER" id="PTHR43854:SF1">
    <property type="entry name" value="INDOLEPYRUVATE OXIDOREDUCTASE SUBUNIT IORB"/>
    <property type="match status" value="1"/>
</dbReference>
<dbReference type="EMBL" id="JAPDNT010000003">
    <property type="protein sequence ID" value="MCW3474361.1"/>
    <property type="molecule type" value="Genomic_DNA"/>
</dbReference>
<proteinExistence type="predicted"/>
<feature type="domain" description="DUF6537" evidence="4">
    <location>
        <begin position="253"/>
        <end position="463"/>
    </location>
</feature>
<keyword evidence="6" id="KW-1185">Reference proteome</keyword>
<sequence length="505" mass="54515">MDLVSLANDRPICIAIMAMGGQGGGVLADWIVAMAEAQGWVAQSTSVPGVAQRTGATIYYVELIRPQRNHAPVLSLMPVPGDVDVVIAAELMEAGRAIQRGLVSPDRTTLIASSHRSYAVTEKAKPGDGTADPTQVLETAQAVSQRFVCADMQRLAEQSGSVISSSLFGALAGSGALPFARAAFEATIEASGVGVEASLKAFGAGFGAVQVPDRPAEPPAPAPAQATGGNPRDRAELARALRRIETEFPADAHDMLRVGLRRLVDYQDVAYAHEYLDRLAPLTALDVGADHTLTVEAAKQVAVAMAYDDVIRVADLKTRGSRFDRVRTEVVARADQIVDTTEFMHPRVQEICATLPARLGRAVEGSAFLTGLLRRLFEHGRRVRTTHVSGFLPLYVIAGLRRWRRSLLRHQREEAHIRAWLDLVAAQVPQDYRLAVELLKCRRLVKGYSDTHARGHSKFDKVMGATTMLAGRADAADWIRRLRDAALADEDGKMLDGALATVATL</sequence>
<dbReference type="Gene3D" id="3.40.920.10">
    <property type="entry name" value="Pyruvate-ferredoxin oxidoreductase, PFOR, domain III"/>
    <property type="match status" value="1"/>
</dbReference>
<dbReference type="RefSeq" id="WP_264712989.1">
    <property type="nucleotide sequence ID" value="NZ_JAPDNT010000003.1"/>
</dbReference>
<gene>
    <name evidence="5" type="ORF">OL599_07180</name>
</gene>
<evidence type="ECO:0000256" key="2">
    <source>
        <dbReference type="SAM" id="MobiDB-lite"/>
    </source>
</evidence>
<feature type="region of interest" description="Disordered" evidence="2">
    <location>
        <begin position="210"/>
        <end position="234"/>
    </location>
</feature>
<dbReference type="SUPFAM" id="SSF53323">
    <property type="entry name" value="Pyruvate-ferredoxin oxidoreductase, PFOR, domain III"/>
    <property type="match status" value="1"/>
</dbReference>
<dbReference type="GO" id="GO:0016903">
    <property type="term" value="F:oxidoreductase activity, acting on the aldehyde or oxo group of donors"/>
    <property type="evidence" value="ECO:0007669"/>
    <property type="project" value="InterPro"/>
</dbReference>
<keyword evidence="1" id="KW-0560">Oxidoreductase</keyword>
<dbReference type="InterPro" id="IPR019752">
    <property type="entry name" value="Pyrv/ketoisovalerate_OxRed_cat"/>
</dbReference>
<feature type="domain" description="Pyruvate/ketoisovalerate oxidoreductase catalytic" evidence="3">
    <location>
        <begin position="20"/>
        <end position="206"/>
    </location>
</feature>
<accession>A0AA42CF41</accession>
<protein>
    <submittedName>
        <fullName evidence="5">Indolepyruvate oxidoreductase subunit beta family protein</fullName>
    </submittedName>
</protein>
<evidence type="ECO:0000313" key="6">
    <source>
        <dbReference type="Proteomes" id="UP001165679"/>
    </source>
</evidence>
<reference evidence="5" key="1">
    <citation type="submission" date="2022-09" db="EMBL/GenBank/DDBJ databases">
        <title>Rhodovastum sp. nov. RN2-1 isolated from soil in Seongnam, South Korea.</title>
        <authorList>
            <person name="Le N.T."/>
        </authorList>
    </citation>
    <scope>NUCLEOTIDE SEQUENCE</scope>
    <source>
        <strain evidence="5">RN2-1</strain>
    </source>
</reference>